<accession>A0A0S4TLG7</accession>
<dbReference type="InterPro" id="IPR006143">
    <property type="entry name" value="RND_pump_MFP"/>
</dbReference>
<keyword evidence="2" id="KW-0813">Transport</keyword>
<feature type="compositionally biased region" description="Low complexity" evidence="4">
    <location>
        <begin position="36"/>
        <end position="46"/>
    </location>
</feature>
<keyword evidence="3" id="KW-0175">Coiled coil</keyword>
<reference evidence="9" key="1">
    <citation type="submission" date="2015-10" db="EMBL/GenBank/DDBJ databases">
        <authorList>
            <person name="Gilbert D.G."/>
        </authorList>
    </citation>
    <scope>NUCLEOTIDE SEQUENCE</scope>
    <source>
        <strain evidence="9">Phyl III-seqv23</strain>
    </source>
</reference>
<dbReference type="PANTHER" id="PTHR30097:SF4">
    <property type="entry name" value="SLR6042 PROTEIN"/>
    <property type="match status" value="1"/>
</dbReference>
<dbReference type="EMBL" id="LN899819">
    <property type="protein sequence ID" value="CUV10910.1"/>
    <property type="molecule type" value="Genomic_DNA"/>
</dbReference>
<dbReference type="AlphaFoldDB" id="A0A0S4TLG7"/>
<name>A0A0S4TLG7_RALSL</name>
<evidence type="ECO:0000259" key="5">
    <source>
        <dbReference type="Pfam" id="PF25893"/>
    </source>
</evidence>
<sequence length="407" mass="42559">MTLPRQQRRAIALTVAVGALAGAALWWGMGARQAAHAESEAEQPAAHAEHAEHAEAPKAETAEAPHAETLAMTAEAIANAAIGVEAAGAAELRTEVVLPGEIRLNDDRTAHVVPRVAGVAEQVAVELGQPVTRGQLLAVLSSPALSDQRSELQAAQQRLALAQEAHAREKGLWEQGIAAAQDYQQARTALQEARIAADNARQKLAAIGAAPAGTALNRFELRAPFDGVVVARHLSQGEAVQAEAAVFTIADLRTVWADFAVTAKDLEAVTTHATATVRATVTGTAVQGKVSYVGALLGEQTRSAPARVTLDNPKRAWRPGMFVSVSVESGRVPVPVAVRADAVQTVDEKPSVFVPVPAGFEVRPVKTGRSDGTWTEILDGLPAGTRYAAANSYVLKAEAGKSADHGH</sequence>
<dbReference type="Pfam" id="PF25973">
    <property type="entry name" value="BSH_CzcB"/>
    <property type="match status" value="1"/>
</dbReference>
<evidence type="ECO:0000256" key="1">
    <source>
        <dbReference type="ARBA" id="ARBA00009477"/>
    </source>
</evidence>
<evidence type="ECO:0000313" key="9">
    <source>
        <dbReference type="EMBL" id="CUV10910.1"/>
    </source>
</evidence>
<dbReference type="FunFam" id="2.40.30.170:FF:000010">
    <property type="entry name" value="Efflux RND transporter periplasmic adaptor subunit"/>
    <property type="match status" value="1"/>
</dbReference>
<dbReference type="InterPro" id="IPR058792">
    <property type="entry name" value="Beta-barrel_RND_2"/>
</dbReference>
<evidence type="ECO:0000256" key="4">
    <source>
        <dbReference type="SAM" id="MobiDB-lite"/>
    </source>
</evidence>
<evidence type="ECO:0000256" key="2">
    <source>
        <dbReference type="ARBA" id="ARBA00022448"/>
    </source>
</evidence>
<comment type="similarity">
    <text evidence="1">Belongs to the membrane fusion protein (MFP) (TC 8.A.1) family.</text>
</comment>
<dbReference type="InterPro" id="IPR058649">
    <property type="entry name" value="CzcB_C"/>
</dbReference>
<dbReference type="Pfam" id="PF25954">
    <property type="entry name" value="Beta-barrel_RND_2"/>
    <property type="match status" value="1"/>
</dbReference>
<feature type="domain" description="CusB-like beta-barrel" evidence="6">
    <location>
        <begin position="254"/>
        <end position="329"/>
    </location>
</feature>
<feature type="domain" description="CzcB-like alpha-helical hairpin" evidence="5">
    <location>
        <begin position="147"/>
        <end position="206"/>
    </location>
</feature>
<dbReference type="Gene3D" id="2.40.50.100">
    <property type="match status" value="1"/>
</dbReference>
<gene>
    <name evidence="9" type="ORF">RUN39_v1_20052</name>
</gene>
<feature type="coiled-coil region" evidence="3">
    <location>
        <begin position="145"/>
        <end position="203"/>
    </location>
</feature>
<dbReference type="Gene3D" id="2.40.420.20">
    <property type="match status" value="1"/>
</dbReference>
<dbReference type="GO" id="GO:0046914">
    <property type="term" value="F:transition metal ion binding"/>
    <property type="evidence" value="ECO:0007669"/>
    <property type="project" value="TreeGrafter"/>
</dbReference>
<organism evidence="9">
    <name type="scientific">Ralstonia solanacearum</name>
    <name type="common">Pseudomonas solanacearum</name>
    <dbReference type="NCBI Taxonomy" id="305"/>
    <lineage>
        <taxon>Bacteria</taxon>
        <taxon>Pseudomonadati</taxon>
        <taxon>Pseudomonadota</taxon>
        <taxon>Betaproteobacteria</taxon>
        <taxon>Burkholderiales</taxon>
        <taxon>Burkholderiaceae</taxon>
        <taxon>Ralstonia</taxon>
        <taxon>Ralstonia solanacearum species complex</taxon>
    </lineage>
</organism>
<dbReference type="Pfam" id="PF25975">
    <property type="entry name" value="CzcB_C"/>
    <property type="match status" value="1"/>
</dbReference>
<feature type="domain" description="CzcB-like barrel-sandwich hybrid" evidence="7">
    <location>
        <begin position="108"/>
        <end position="251"/>
    </location>
</feature>
<dbReference type="SUPFAM" id="SSF111369">
    <property type="entry name" value="HlyD-like secretion proteins"/>
    <property type="match status" value="1"/>
</dbReference>
<feature type="domain" description="CzcB-like C-terminal circularly permuted SH3-like" evidence="8">
    <location>
        <begin position="336"/>
        <end position="396"/>
    </location>
</feature>
<dbReference type="GO" id="GO:0016020">
    <property type="term" value="C:membrane"/>
    <property type="evidence" value="ECO:0007669"/>
    <property type="project" value="InterPro"/>
</dbReference>
<dbReference type="GO" id="GO:0060003">
    <property type="term" value="P:copper ion export"/>
    <property type="evidence" value="ECO:0007669"/>
    <property type="project" value="TreeGrafter"/>
</dbReference>
<dbReference type="InterPro" id="IPR051909">
    <property type="entry name" value="MFP_Cation_Efflux"/>
</dbReference>
<evidence type="ECO:0000259" key="7">
    <source>
        <dbReference type="Pfam" id="PF25973"/>
    </source>
</evidence>
<proteinExistence type="inferred from homology"/>
<dbReference type="InterPro" id="IPR058647">
    <property type="entry name" value="BSH_CzcB-like"/>
</dbReference>
<dbReference type="NCBIfam" id="TIGR01730">
    <property type="entry name" value="RND_mfp"/>
    <property type="match status" value="1"/>
</dbReference>
<evidence type="ECO:0000256" key="3">
    <source>
        <dbReference type="SAM" id="Coils"/>
    </source>
</evidence>
<dbReference type="GO" id="GO:0015679">
    <property type="term" value="P:plasma membrane copper ion transport"/>
    <property type="evidence" value="ECO:0007669"/>
    <property type="project" value="TreeGrafter"/>
</dbReference>
<evidence type="ECO:0000259" key="8">
    <source>
        <dbReference type="Pfam" id="PF25975"/>
    </source>
</evidence>
<dbReference type="PANTHER" id="PTHR30097">
    <property type="entry name" value="CATION EFFLUX SYSTEM PROTEIN CUSB"/>
    <property type="match status" value="1"/>
</dbReference>
<dbReference type="GO" id="GO:0030288">
    <property type="term" value="C:outer membrane-bounded periplasmic space"/>
    <property type="evidence" value="ECO:0007669"/>
    <property type="project" value="TreeGrafter"/>
</dbReference>
<dbReference type="GO" id="GO:0022857">
    <property type="term" value="F:transmembrane transporter activity"/>
    <property type="evidence" value="ECO:0007669"/>
    <property type="project" value="InterPro"/>
</dbReference>
<feature type="region of interest" description="Disordered" evidence="4">
    <location>
        <begin position="36"/>
        <end position="63"/>
    </location>
</feature>
<dbReference type="Pfam" id="PF25893">
    <property type="entry name" value="HH_CzcB"/>
    <property type="match status" value="1"/>
</dbReference>
<dbReference type="Gene3D" id="1.10.287.470">
    <property type="entry name" value="Helix hairpin bin"/>
    <property type="match status" value="1"/>
</dbReference>
<dbReference type="Gene3D" id="2.40.30.170">
    <property type="match status" value="1"/>
</dbReference>
<dbReference type="InterPro" id="IPR058648">
    <property type="entry name" value="HH_CzcB-like"/>
</dbReference>
<feature type="compositionally biased region" description="Basic and acidic residues" evidence="4">
    <location>
        <begin position="47"/>
        <end position="63"/>
    </location>
</feature>
<dbReference type="PATRIC" id="fig|305.106.peg.2340"/>
<protein>
    <submittedName>
        <fullName evidence="9">Cobalt-zinc-cadmium resistance protein</fullName>
    </submittedName>
</protein>
<evidence type="ECO:0000259" key="6">
    <source>
        <dbReference type="Pfam" id="PF25954"/>
    </source>
</evidence>